<feature type="non-terminal residue" evidence="1">
    <location>
        <position position="1"/>
    </location>
</feature>
<gene>
    <name evidence="1" type="ORF">LCGC14_2693480</name>
</gene>
<reference evidence="1" key="1">
    <citation type="journal article" date="2015" name="Nature">
        <title>Complex archaea that bridge the gap between prokaryotes and eukaryotes.</title>
        <authorList>
            <person name="Spang A."/>
            <person name="Saw J.H."/>
            <person name="Jorgensen S.L."/>
            <person name="Zaremba-Niedzwiedzka K."/>
            <person name="Martijn J."/>
            <person name="Lind A.E."/>
            <person name="van Eijk R."/>
            <person name="Schleper C."/>
            <person name="Guy L."/>
            <person name="Ettema T.J."/>
        </authorList>
    </citation>
    <scope>NUCLEOTIDE SEQUENCE</scope>
</reference>
<dbReference type="AlphaFoldDB" id="A0A0F9BSI5"/>
<organism evidence="1">
    <name type="scientific">marine sediment metagenome</name>
    <dbReference type="NCBI Taxonomy" id="412755"/>
    <lineage>
        <taxon>unclassified sequences</taxon>
        <taxon>metagenomes</taxon>
        <taxon>ecological metagenomes</taxon>
    </lineage>
</organism>
<dbReference type="EMBL" id="LAZR01047799">
    <property type="protein sequence ID" value="KKK93379.1"/>
    <property type="molecule type" value="Genomic_DNA"/>
</dbReference>
<comment type="caution">
    <text evidence="1">The sequence shown here is derived from an EMBL/GenBank/DDBJ whole genome shotgun (WGS) entry which is preliminary data.</text>
</comment>
<sequence>NTLTDTAAFTGDSYANDYVWIYGGTGSGQIRKIESHTDDILTVDRDWTTNPSSDSTYRIIHTGSDPYFTDSIDGNGFAFMYIQKRPIRILESLTIDDTSITITAVYIYNEEGKLLLNTNSAEQSTFMNSNPQQIDLAYWWGVYQSRFPAEVKRYCIVLSALKTLQAQMGGTHNIPSTYTLPEASLTIGQAYINIKGTWDVLSKEKTDLESNKLKRYNIICKPQPCKICSARSKSRTADLCRRCYNRLYHRKYKRFI</sequence>
<name>A0A0F9BSI5_9ZZZZ</name>
<proteinExistence type="predicted"/>
<evidence type="ECO:0000313" key="1">
    <source>
        <dbReference type="EMBL" id="KKK93379.1"/>
    </source>
</evidence>
<accession>A0A0F9BSI5</accession>
<protein>
    <submittedName>
        <fullName evidence="1">Uncharacterized protein</fullName>
    </submittedName>
</protein>